<keyword evidence="3" id="KW-1185">Reference proteome</keyword>
<gene>
    <name evidence="2" type="ORF">BTM29_06860</name>
</gene>
<feature type="domain" description="Peptidase M16 C-terminal" evidence="1">
    <location>
        <begin position="182"/>
        <end position="359"/>
    </location>
</feature>
<proteinExistence type="predicted"/>
<dbReference type="AlphaFoldDB" id="A0A1P8Q378"/>
<protein>
    <submittedName>
        <fullName evidence="2">Peptidase M16</fullName>
    </submittedName>
</protein>
<dbReference type="Gene3D" id="3.30.830.10">
    <property type="entry name" value="Metalloenzyme, LuxS/M16 peptidase-like"/>
    <property type="match status" value="2"/>
</dbReference>
<evidence type="ECO:0000259" key="1">
    <source>
        <dbReference type="Pfam" id="PF05193"/>
    </source>
</evidence>
<evidence type="ECO:0000313" key="2">
    <source>
        <dbReference type="EMBL" id="APX72296.1"/>
    </source>
</evidence>
<dbReference type="Pfam" id="PF05193">
    <property type="entry name" value="Peptidase_M16_C"/>
    <property type="match status" value="1"/>
</dbReference>
<dbReference type="SUPFAM" id="SSF63411">
    <property type="entry name" value="LuxS/MPP-like metallohydrolase"/>
    <property type="match status" value="2"/>
</dbReference>
<dbReference type="STRING" id="1847728.BTM29_06860"/>
<dbReference type="InterPro" id="IPR011249">
    <property type="entry name" value="Metalloenz_LuxS/M16"/>
</dbReference>
<evidence type="ECO:0000313" key="3">
    <source>
        <dbReference type="Proteomes" id="UP000187499"/>
    </source>
</evidence>
<dbReference type="NCBIfam" id="NF047422">
    <property type="entry name" value="YfmF_fam"/>
    <property type="match status" value="1"/>
</dbReference>
<dbReference type="KEGG" id="lalw:BTM29_06860"/>
<dbReference type="OrthoDB" id="9762085at2"/>
<dbReference type="Proteomes" id="UP000187499">
    <property type="component" value="Chromosome"/>
</dbReference>
<dbReference type="InterPro" id="IPR007863">
    <property type="entry name" value="Peptidase_M16_C"/>
</dbReference>
<accession>A0A1P8Q378</accession>
<dbReference type="PANTHER" id="PTHR11851">
    <property type="entry name" value="METALLOPROTEASE"/>
    <property type="match status" value="1"/>
</dbReference>
<dbReference type="EMBL" id="CP019323">
    <property type="protein sequence ID" value="APX72296.1"/>
    <property type="molecule type" value="Genomic_DNA"/>
</dbReference>
<organism evidence="2 3">
    <name type="scientific">Companilactobacillus allii</name>
    <dbReference type="NCBI Taxonomy" id="1847728"/>
    <lineage>
        <taxon>Bacteria</taxon>
        <taxon>Bacillati</taxon>
        <taxon>Bacillota</taxon>
        <taxon>Bacilli</taxon>
        <taxon>Lactobacillales</taxon>
        <taxon>Lactobacillaceae</taxon>
        <taxon>Companilactobacillus</taxon>
    </lineage>
</organism>
<dbReference type="InterPro" id="IPR050361">
    <property type="entry name" value="MPP/UQCRC_Complex"/>
</dbReference>
<name>A0A1P8Q378_9LACO</name>
<sequence length="425" mass="48888">MRKSIANNVALNIKPIKKFRTIKIQIDFLRPLSREETTKRRLLANVLSNSTKHYPTFKALNDREMELYGSEINVYTRNLLNFNDLAFSIEFADPKFLLHDPNQLSENLNLLGEIVFQPNLKNDSEFDDIAFDTEKRNLMSNLASIDDNQDLVSILGLTNLLYQDNPNRQVPIFGDILQLKALNNADLYDHYKDVLKNDAVVVNVVGDVDEEEFTKTFMDSEFVSKLKSDRQNLSIEFDHFDKLVNTPASKEDHKHLNQSRLAIAYLTKKIDVKNSRLAPQAMNLILGGDDQSQLFQQVREKNSLAYSVSSSYQPISHLVTIQAGLDAKKLGQATDLINKQIDFIKNDKFTDDQIVHAQKVMDTRREISSDSIQHYIMRSIWETVYSKSLLTDEQFKIELDKMDRKHIVAVAHDMSEIAQYRLIGD</sequence>
<reference evidence="3" key="1">
    <citation type="submission" date="2016-12" db="EMBL/GenBank/DDBJ databases">
        <authorList>
            <person name="Jung M.Y."/>
            <person name="Lee S.H."/>
        </authorList>
    </citation>
    <scope>NUCLEOTIDE SEQUENCE [LARGE SCALE GENOMIC DNA]</scope>
    <source>
        <strain evidence="3">WiKim39</strain>
    </source>
</reference>
<dbReference type="RefSeq" id="WP_076615185.1">
    <property type="nucleotide sequence ID" value="NZ_CP019323.1"/>
</dbReference>
<dbReference type="PANTHER" id="PTHR11851:SF186">
    <property type="entry name" value="INACTIVE METALLOPROTEASE YMFF-RELATED"/>
    <property type="match status" value="1"/>
</dbReference>
<dbReference type="GO" id="GO:0046872">
    <property type="term" value="F:metal ion binding"/>
    <property type="evidence" value="ECO:0007669"/>
    <property type="project" value="InterPro"/>
</dbReference>